<keyword evidence="5" id="KW-1185">Reference proteome</keyword>
<dbReference type="PRINTS" id="PR00722">
    <property type="entry name" value="CHYMOTRYPSIN"/>
</dbReference>
<proteinExistence type="predicted"/>
<evidence type="ECO:0000256" key="1">
    <source>
        <dbReference type="ARBA" id="ARBA00023157"/>
    </source>
</evidence>
<reference evidence="5" key="1">
    <citation type="submission" date="2013-10" db="EMBL/GenBank/DDBJ databases">
        <authorList>
            <person name="Schartl M."/>
            <person name="Warren W."/>
        </authorList>
    </citation>
    <scope>NUCLEOTIDE SEQUENCE [LARGE SCALE GENOMIC DNA]</scope>
    <source>
        <strain evidence="5">female</strain>
    </source>
</reference>
<reference evidence="4" key="2">
    <citation type="submission" date="2025-08" db="UniProtKB">
        <authorList>
            <consortium name="Ensembl"/>
        </authorList>
    </citation>
    <scope>IDENTIFICATION</scope>
</reference>
<name>A0A096LU55_POEFO</name>
<dbReference type="InterPro" id="IPR001314">
    <property type="entry name" value="Peptidase_S1A"/>
</dbReference>
<dbReference type="GO" id="GO:0006508">
    <property type="term" value="P:proteolysis"/>
    <property type="evidence" value="ECO:0007669"/>
    <property type="project" value="InterPro"/>
</dbReference>
<dbReference type="AlphaFoldDB" id="A0A096LU55"/>
<dbReference type="InterPro" id="IPR001254">
    <property type="entry name" value="Trypsin_dom"/>
</dbReference>
<protein>
    <recommendedName>
        <fullName evidence="3">Peptidase S1 domain-containing protein</fullName>
    </recommendedName>
</protein>
<feature type="domain" description="Peptidase S1" evidence="3">
    <location>
        <begin position="27"/>
        <end position="258"/>
    </location>
</feature>
<dbReference type="GeneTree" id="ENSGT00390000009571"/>
<dbReference type="PROSITE" id="PS50240">
    <property type="entry name" value="TRYPSIN_DOM"/>
    <property type="match status" value="1"/>
</dbReference>
<dbReference type="PANTHER" id="PTHR24271">
    <property type="entry name" value="KALLIKREIN-RELATED"/>
    <property type="match status" value="1"/>
</dbReference>
<evidence type="ECO:0000313" key="4">
    <source>
        <dbReference type="Ensembl" id="ENSPFOP00000022696.1"/>
    </source>
</evidence>
<keyword evidence="1" id="KW-1015">Disulfide bond</keyword>
<dbReference type="GO" id="GO:0004252">
    <property type="term" value="F:serine-type endopeptidase activity"/>
    <property type="evidence" value="ECO:0007669"/>
    <property type="project" value="InterPro"/>
</dbReference>
<dbReference type="STRING" id="48698.ENSPFOP00000022696"/>
<dbReference type="SUPFAM" id="SSF50494">
    <property type="entry name" value="Trypsin-like serine proteases"/>
    <property type="match status" value="1"/>
</dbReference>
<organism evidence="4 5">
    <name type="scientific">Poecilia formosa</name>
    <name type="common">Amazon molly</name>
    <name type="synonym">Limia formosa</name>
    <dbReference type="NCBI Taxonomy" id="48698"/>
    <lineage>
        <taxon>Eukaryota</taxon>
        <taxon>Metazoa</taxon>
        <taxon>Chordata</taxon>
        <taxon>Craniata</taxon>
        <taxon>Vertebrata</taxon>
        <taxon>Euteleostomi</taxon>
        <taxon>Actinopterygii</taxon>
        <taxon>Neopterygii</taxon>
        <taxon>Teleostei</taxon>
        <taxon>Neoteleostei</taxon>
        <taxon>Acanthomorphata</taxon>
        <taxon>Ovalentaria</taxon>
        <taxon>Atherinomorphae</taxon>
        <taxon>Cyprinodontiformes</taxon>
        <taxon>Poeciliidae</taxon>
        <taxon>Poeciliinae</taxon>
        <taxon>Poecilia</taxon>
    </lineage>
</organism>
<dbReference type="Proteomes" id="UP000028760">
    <property type="component" value="Unassembled WGS sequence"/>
</dbReference>
<dbReference type="InterPro" id="IPR043504">
    <property type="entry name" value="Peptidase_S1_PA_chymotrypsin"/>
</dbReference>
<dbReference type="InterPro" id="IPR018114">
    <property type="entry name" value="TRYPSIN_HIS"/>
</dbReference>
<dbReference type="EMBL" id="AYCK01024734">
    <property type="status" value="NOT_ANNOTATED_CDS"/>
    <property type="molecule type" value="Genomic_DNA"/>
</dbReference>
<keyword evidence="2" id="KW-0732">Signal</keyword>
<dbReference type="SMART" id="SM00020">
    <property type="entry name" value="Tryp_SPc"/>
    <property type="match status" value="1"/>
</dbReference>
<dbReference type="PROSITE" id="PS00134">
    <property type="entry name" value="TRYPSIN_HIS"/>
    <property type="match status" value="1"/>
</dbReference>
<feature type="chain" id="PRO_5001927087" description="Peptidase S1 domain-containing protein" evidence="2">
    <location>
        <begin position="20"/>
        <end position="258"/>
    </location>
</feature>
<dbReference type="GO" id="GO:0030141">
    <property type="term" value="C:secretory granule"/>
    <property type="evidence" value="ECO:0007669"/>
    <property type="project" value="TreeGrafter"/>
</dbReference>
<dbReference type="Gene3D" id="2.40.10.10">
    <property type="entry name" value="Trypsin-like serine proteases"/>
    <property type="match status" value="1"/>
</dbReference>
<dbReference type="Ensembl" id="ENSPFOT00000027983.1">
    <property type="protein sequence ID" value="ENSPFOP00000022696.1"/>
    <property type="gene ID" value="ENSPFOG00000023195.1"/>
</dbReference>
<sequence length="258" mass="28778">MALLKILLLLLGLGVSVNSGVSRQKRIIGGQNCDDRERLYYVQLEFKRGNRKFGCGGSLIHSQWILTAAHCWKFSPGWTNVVKLRVHPSAAGEQSQVIRQAPEMYTHGDQHHGIMLLKLQTPVTDVPVARLPDCNNRLKLGDTVRLAGEGPMRTAHIKQQTIGSATPSHLQCVNMKVVKFSGYIPIFGHVFYVDAPIKYVCYVSLFLQYLPAVIRKADYGGAAMYNNMIYGVITLGHPHSACQRPAAVIDVCEYMEWI</sequence>
<evidence type="ECO:0000259" key="3">
    <source>
        <dbReference type="PROSITE" id="PS50240"/>
    </source>
</evidence>
<evidence type="ECO:0000256" key="2">
    <source>
        <dbReference type="SAM" id="SignalP"/>
    </source>
</evidence>
<feature type="signal peptide" evidence="2">
    <location>
        <begin position="1"/>
        <end position="19"/>
    </location>
</feature>
<dbReference type="InterPro" id="IPR009003">
    <property type="entry name" value="Peptidase_S1_PA"/>
</dbReference>
<dbReference type="PANTHER" id="PTHR24271:SF47">
    <property type="entry name" value="KALLIKREIN-1"/>
    <property type="match status" value="1"/>
</dbReference>
<accession>A0A096LU55</accession>
<dbReference type="eggNOG" id="KOG3627">
    <property type="taxonomic scope" value="Eukaryota"/>
</dbReference>
<evidence type="ECO:0000313" key="5">
    <source>
        <dbReference type="Proteomes" id="UP000028760"/>
    </source>
</evidence>
<reference evidence="4" key="3">
    <citation type="submission" date="2025-09" db="UniProtKB">
        <authorList>
            <consortium name="Ensembl"/>
        </authorList>
    </citation>
    <scope>IDENTIFICATION</scope>
</reference>
<dbReference type="Pfam" id="PF00089">
    <property type="entry name" value="Trypsin"/>
    <property type="match status" value="1"/>
</dbReference>